<protein>
    <submittedName>
        <fullName evidence="1">Uncharacterized protein</fullName>
    </submittedName>
</protein>
<gene>
    <name evidence="1" type="ORF">S03H2_04853</name>
</gene>
<proteinExistence type="predicted"/>
<dbReference type="EMBL" id="BARU01001970">
    <property type="protein sequence ID" value="GAH22736.1"/>
    <property type="molecule type" value="Genomic_DNA"/>
</dbReference>
<name>X1DP53_9ZZZZ</name>
<feature type="non-terminal residue" evidence="1">
    <location>
        <position position="1"/>
    </location>
</feature>
<dbReference type="AlphaFoldDB" id="X1DP53"/>
<accession>X1DP53</accession>
<sequence>RSRLIWDEKAQVEIIDDGTFVPAWAVGTPGAMVAAWGKYYEL</sequence>
<evidence type="ECO:0000313" key="1">
    <source>
        <dbReference type="EMBL" id="GAH22736.1"/>
    </source>
</evidence>
<comment type="caution">
    <text evidence="1">The sequence shown here is derived from an EMBL/GenBank/DDBJ whole genome shotgun (WGS) entry which is preliminary data.</text>
</comment>
<organism evidence="1">
    <name type="scientific">marine sediment metagenome</name>
    <dbReference type="NCBI Taxonomy" id="412755"/>
    <lineage>
        <taxon>unclassified sequences</taxon>
        <taxon>metagenomes</taxon>
        <taxon>ecological metagenomes</taxon>
    </lineage>
</organism>
<reference evidence="1" key="1">
    <citation type="journal article" date="2014" name="Front. Microbiol.">
        <title>High frequency of phylogenetically diverse reductive dehalogenase-homologous genes in deep subseafloor sedimentary metagenomes.</title>
        <authorList>
            <person name="Kawai M."/>
            <person name="Futagami T."/>
            <person name="Toyoda A."/>
            <person name="Takaki Y."/>
            <person name="Nishi S."/>
            <person name="Hori S."/>
            <person name="Arai W."/>
            <person name="Tsubouchi T."/>
            <person name="Morono Y."/>
            <person name="Uchiyama I."/>
            <person name="Ito T."/>
            <person name="Fujiyama A."/>
            <person name="Inagaki F."/>
            <person name="Takami H."/>
        </authorList>
    </citation>
    <scope>NUCLEOTIDE SEQUENCE</scope>
    <source>
        <strain evidence="1">Expedition CK06-06</strain>
    </source>
</reference>